<dbReference type="InterPro" id="IPR025543">
    <property type="entry name" value="Dodecin-like"/>
</dbReference>
<accession>A0A1H6U5E7</accession>
<dbReference type="AlphaFoldDB" id="A0A1H6U5E7"/>
<proteinExistence type="predicted"/>
<dbReference type="STRING" id="170623.SAMN04244579_02241"/>
<dbReference type="EMBL" id="FNYO01000023">
    <property type="protein sequence ID" value="SEI85744.1"/>
    <property type="molecule type" value="Genomic_DNA"/>
</dbReference>
<evidence type="ECO:0000313" key="3">
    <source>
        <dbReference type="Proteomes" id="UP000199005"/>
    </source>
</evidence>
<protein>
    <recommendedName>
        <fullName evidence="5">Flavin-binding protein dodecin</fullName>
    </recommendedName>
</protein>
<name>A0A1H6U5E7_9GAMM</name>
<dbReference type="EMBL" id="FOFJ01000009">
    <property type="protein sequence ID" value="SEQ29280.1"/>
    <property type="molecule type" value="Genomic_DNA"/>
</dbReference>
<dbReference type="InterPro" id="IPR009923">
    <property type="entry name" value="Dodecin"/>
</dbReference>
<organism evidence="1 3">
    <name type="scientific">Azotobacter beijerinckii</name>
    <dbReference type="NCBI Taxonomy" id="170623"/>
    <lineage>
        <taxon>Bacteria</taxon>
        <taxon>Pseudomonadati</taxon>
        <taxon>Pseudomonadota</taxon>
        <taxon>Gammaproteobacteria</taxon>
        <taxon>Pseudomonadales</taxon>
        <taxon>Pseudomonadaceae</taxon>
        <taxon>Azotobacter</taxon>
    </lineage>
</organism>
<dbReference type="PANTHER" id="PTHR39324">
    <property type="entry name" value="CALCIUM DODECIN"/>
    <property type="match status" value="1"/>
</dbReference>
<dbReference type="Proteomes" id="UP000199005">
    <property type="component" value="Unassembled WGS sequence"/>
</dbReference>
<evidence type="ECO:0000313" key="2">
    <source>
        <dbReference type="EMBL" id="SEQ29280.1"/>
    </source>
</evidence>
<reference evidence="3 4" key="1">
    <citation type="submission" date="2016-10" db="EMBL/GenBank/DDBJ databases">
        <authorList>
            <person name="de Groot N.N."/>
        </authorList>
    </citation>
    <scope>NUCLEOTIDE SEQUENCE [LARGE SCALE GENOMIC DNA]</scope>
    <source>
        <strain evidence="1 3">DSM 1041</strain>
        <strain evidence="2 4">DSM 378</strain>
    </source>
</reference>
<dbReference type="RefSeq" id="WP_090620530.1">
    <property type="nucleotide sequence ID" value="NZ_FNYO01000023.1"/>
</dbReference>
<evidence type="ECO:0008006" key="5">
    <source>
        <dbReference type="Google" id="ProtNLM"/>
    </source>
</evidence>
<sequence>MSDHHTYKKIELVGSSRTSIEDAISNALAEASKSLDHLDWFEVVETRGHIENGAVGHYQVTLKIGFRLTDS</sequence>
<dbReference type="NCBIfam" id="NF043052">
    <property type="entry name" value="DodecBact"/>
    <property type="match status" value="1"/>
</dbReference>
<evidence type="ECO:0000313" key="4">
    <source>
        <dbReference type="Proteomes" id="UP000199267"/>
    </source>
</evidence>
<dbReference type="Proteomes" id="UP000199267">
    <property type="component" value="Unassembled WGS sequence"/>
</dbReference>
<gene>
    <name evidence="2" type="ORF">SAMN04244573_01319</name>
    <name evidence="1" type="ORF">SAMN04244579_02241</name>
</gene>
<dbReference type="InterPro" id="IPR036694">
    <property type="entry name" value="Dodecin-like_sf"/>
</dbReference>
<dbReference type="SUPFAM" id="SSF89807">
    <property type="entry name" value="Dodecin-like"/>
    <property type="match status" value="1"/>
</dbReference>
<evidence type="ECO:0000313" key="1">
    <source>
        <dbReference type="EMBL" id="SEI85744.1"/>
    </source>
</evidence>
<dbReference type="InterPro" id="IPR050049">
    <property type="entry name" value="Dodecin_bact"/>
</dbReference>
<dbReference type="Gene3D" id="3.30.1660.10">
    <property type="entry name" value="Flavin-binding protein dodecin"/>
    <property type="match status" value="1"/>
</dbReference>
<dbReference type="PANTHER" id="PTHR39324:SF1">
    <property type="entry name" value="CALCIUM DODECIN"/>
    <property type="match status" value="1"/>
</dbReference>
<dbReference type="Pfam" id="PF07311">
    <property type="entry name" value="Dodecin"/>
    <property type="match status" value="1"/>
</dbReference>